<name>A0A067P7D2_9AGAM</name>
<protein>
    <submittedName>
        <fullName evidence="2">Uncharacterized protein</fullName>
    </submittedName>
</protein>
<evidence type="ECO:0000256" key="1">
    <source>
        <dbReference type="SAM" id="MobiDB-lite"/>
    </source>
</evidence>
<keyword evidence="3" id="KW-1185">Reference proteome</keyword>
<feature type="region of interest" description="Disordered" evidence="1">
    <location>
        <begin position="226"/>
        <end position="249"/>
    </location>
</feature>
<dbReference type="HOGENOM" id="CLU_011151_1_0_1"/>
<accession>A0A067P7D2</accession>
<proteinExistence type="predicted"/>
<evidence type="ECO:0000313" key="2">
    <source>
        <dbReference type="EMBL" id="KDQ49740.1"/>
    </source>
</evidence>
<dbReference type="AlphaFoldDB" id="A0A067P7D2"/>
<dbReference type="OrthoDB" id="434783at2759"/>
<sequence>MTGHLSKLESLCTEILSNIAFHLGTIEPLGPPSDLISFLLCSTKIYSSLALSNNYDLYARIFTCKFDISALPRRFPSRWATNKCLALELKKRFLALGRIKIGQLASREQLVDDLWTVYLAWLENDGQNESQLLKWAELSKYLKHVIGASIRMGIFQWFVDSEPTALVVWLLWMTTDQDELASESQGFRLDFQRLLQPFIIAGFRHPSFHAPDEFFSLPLCPHTYPPDPSSPSYSSAGIPELPPSSPPRDRPVVRQIIHYSHPLTLSSPPLTAAALLASVSRTETQLRLDYQSDGYADWKANRRRQLSNHPQTRAERDALGLMCPSMEDLDDFETSSSVTFAQRLSETPTAGTEKESSDFGSQRFDEDWYRLVSCFDPWGDEPPLRGKVFSPGTMAGRWRGRLLVPSISHFITHAIQTSNPALVSTVPIYHHEVSFTLREHHCLEPNIPLPVGADEWAHDVLNAWFPADTIITTLKDAIEISAPSAGVQTRYETCSPHYPDTPPYLSKVTYPKSYDELDNTNAAPMEEYATDTIPAEDMAYIDDDGWDDTVEHVSSGITDIILTGETDKQHGNAWGHFTFVGRVRPWDGLVALLRTPVRLFYHLCRLFHIN</sequence>
<organism evidence="2 3">
    <name type="scientific">Jaapia argillacea MUCL 33604</name>
    <dbReference type="NCBI Taxonomy" id="933084"/>
    <lineage>
        <taxon>Eukaryota</taxon>
        <taxon>Fungi</taxon>
        <taxon>Dikarya</taxon>
        <taxon>Basidiomycota</taxon>
        <taxon>Agaricomycotina</taxon>
        <taxon>Agaricomycetes</taxon>
        <taxon>Agaricomycetidae</taxon>
        <taxon>Jaapiales</taxon>
        <taxon>Jaapiaceae</taxon>
        <taxon>Jaapia</taxon>
    </lineage>
</organism>
<gene>
    <name evidence="2" type="ORF">JAAARDRAFT_615232</name>
</gene>
<dbReference type="Proteomes" id="UP000027265">
    <property type="component" value="Unassembled WGS sequence"/>
</dbReference>
<dbReference type="InParanoid" id="A0A067P7D2"/>
<dbReference type="EMBL" id="KL197775">
    <property type="protein sequence ID" value="KDQ49740.1"/>
    <property type="molecule type" value="Genomic_DNA"/>
</dbReference>
<evidence type="ECO:0000313" key="3">
    <source>
        <dbReference type="Proteomes" id="UP000027265"/>
    </source>
</evidence>
<reference evidence="3" key="1">
    <citation type="journal article" date="2014" name="Proc. Natl. Acad. Sci. U.S.A.">
        <title>Extensive sampling of basidiomycete genomes demonstrates inadequacy of the white-rot/brown-rot paradigm for wood decay fungi.</title>
        <authorList>
            <person name="Riley R."/>
            <person name="Salamov A.A."/>
            <person name="Brown D.W."/>
            <person name="Nagy L.G."/>
            <person name="Floudas D."/>
            <person name="Held B.W."/>
            <person name="Levasseur A."/>
            <person name="Lombard V."/>
            <person name="Morin E."/>
            <person name="Otillar R."/>
            <person name="Lindquist E.A."/>
            <person name="Sun H."/>
            <person name="LaButti K.M."/>
            <person name="Schmutz J."/>
            <person name="Jabbour D."/>
            <person name="Luo H."/>
            <person name="Baker S.E."/>
            <person name="Pisabarro A.G."/>
            <person name="Walton J.D."/>
            <person name="Blanchette R.A."/>
            <person name="Henrissat B."/>
            <person name="Martin F."/>
            <person name="Cullen D."/>
            <person name="Hibbett D.S."/>
            <person name="Grigoriev I.V."/>
        </authorList>
    </citation>
    <scope>NUCLEOTIDE SEQUENCE [LARGE SCALE GENOMIC DNA]</scope>
    <source>
        <strain evidence="3">MUCL 33604</strain>
    </source>
</reference>